<dbReference type="AlphaFoldDB" id="A0AAN5LD43"/>
<dbReference type="EMBL" id="DACSEO010000104">
    <property type="protein sequence ID" value="HAT1684561.1"/>
    <property type="molecule type" value="Genomic_DNA"/>
</dbReference>
<organism evidence="3 4">
    <name type="scientific">Klebsiella oxytoca</name>
    <dbReference type="NCBI Taxonomy" id="571"/>
    <lineage>
        <taxon>Bacteria</taxon>
        <taxon>Pseudomonadati</taxon>
        <taxon>Pseudomonadota</taxon>
        <taxon>Gammaproteobacteria</taxon>
        <taxon>Enterobacterales</taxon>
        <taxon>Enterobacteriaceae</taxon>
        <taxon>Klebsiella/Raoultella group</taxon>
        <taxon>Klebsiella</taxon>
    </lineage>
</organism>
<gene>
    <name evidence="3" type="ORF">I8Y21_005356</name>
</gene>
<evidence type="ECO:0000259" key="1">
    <source>
        <dbReference type="Pfam" id="PF06812"/>
    </source>
</evidence>
<reference evidence="3" key="1">
    <citation type="journal article" date="2018" name="Genome Biol.">
        <title>SKESA: strategic k-mer extension for scrupulous assemblies.</title>
        <authorList>
            <person name="Souvorov A."/>
            <person name="Agarwala R."/>
            <person name="Lipman D.J."/>
        </authorList>
    </citation>
    <scope>NUCLEOTIDE SEQUENCE</scope>
    <source>
        <strain evidence="3">R404</strain>
    </source>
</reference>
<proteinExistence type="predicted"/>
<evidence type="ECO:0008006" key="5">
    <source>
        <dbReference type="Google" id="ProtNLM"/>
    </source>
</evidence>
<name>A0AAN5LD43_KLEOX</name>
<dbReference type="PANTHER" id="PTHR37024">
    <property type="entry name" value="TYPE VI SECRETION SYSTEM DUF2094 AND IMPA-RELATED DOMAIN PROTEIN"/>
    <property type="match status" value="1"/>
</dbReference>
<evidence type="ECO:0000259" key="2">
    <source>
        <dbReference type="Pfam" id="PF12486"/>
    </source>
</evidence>
<dbReference type="InterPro" id="IPR010657">
    <property type="entry name" value="ImpA_N"/>
</dbReference>
<evidence type="ECO:0000313" key="4">
    <source>
        <dbReference type="Proteomes" id="UP000856143"/>
    </source>
</evidence>
<sequence length="441" mass="48251">MNDTPACKIRTGGDPRALADYTLLRDEMNKLTHPARPPDVEWAYAETLCLNLFEHNGVELQTAAWYTLVRTRLAGLTGLNEGLAILDVLVTRQWSLLWPQAVPARTEILGLLGQRLQQHLRTLTPVYADLGALYQAEAHLSAITGALQRLALKHQAGLDGLCRQIYTAAVRLERGGGDGAVPPVGQTPGPEYAGEAPCVRRGYGGQPVPVTPSHGAPARWSTFLKPFLAGVLTTLVAGGLVGWGIPRLTDSPARQALMASVAPLPGTLPEETLMSLQRSGLSRKTAQVWLTQARQQLAQLSAASPARLLRHGNDVVREAQTLWPERPETTALVRQWQQALDAAALPQDSLNGWYEGMRRLQQLAQRLDGLDEQKGRYMTVSELKSQVFALTRDFGRTVPVEEQLRQMTALPDGAPVPEGLRAQTQQHLKQLLARYVQEGGE</sequence>
<dbReference type="InterPro" id="IPR021069">
    <property type="entry name" value="ImpA_C"/>
</dbReference>
<dbReference type="Proteomes" id="UP000856143">
    <property type="component" value="Unassembled WGS sequence"/>
</dbReference>
<evidence type="ECO:0000313" key="3">
    <source>
        <dbReference type="EMBL" id="HAT1684561.1"/>
    </source>
</evidence>
<dbReference type="PANTHER" id="PTHR37024:SF5">
    <property type="entry name" value="IMPA N-TERMINAL DOMAIN-CONTAINING PROTEIN"/>
    <property type="match status" value="1"/>
</dbReference>
<protein>
    <recommendedName>
        <fullName evidence="5">Type VI secretion system protein VasL</fullName>
    </recommendedName>
</protein>
<feature type="domain" description="ImpA N-terminal" evidence="1">
    <location>
        <begin position="11"/>
        <end position="104"/>
    </location>
</feature>
<comment type="caution">
    <text evidence="3">The sequence shown here is derived from an EMBL/GenBank/DDBJ whole genome shotgun (WGS) entry which is preliminary data.</text>
</comment>
<dbReference type="Pfam" id="PF06812">
    <property type="entry name" value="ImpA_N"/>
    <property type="match status" value="1"/>
</dbReference>
<feature type="domain" description="ImpA C-terminal" evidence="2">
    <location>
        <begin position="294"/>
        <end position="437"/>
    </location>
</feature>
<reference evidence="3" key="2">
    <citation type="submission" date="2020-11" db="EMBL/GenBank/DDBJ databases">
        <authorList>
            <consortium name="NCBI Pathogen Detection Project"/>
        </authorList>
    </citation>
    <scope>NUCLEOTIDE SEQUENCE</scope>
    <source>
        <strain evidence="3">R404</strain>
    </source>
</reference>
<dbReference type="Pfam" id="PF12486">
    <property type="entry name" value="VasL"/>
    <property type="match status" value="1"/>
</dbReference>
<accession>A0AAN5LD43</accession>